<feature type="signal peptide" evidence="2">
    <location>
        <begin position="1"/>
        <end position="31"/>
    </location>
</feature>
<accession>A0A1B6PGX0</accession>
<reference evidence="4" key="2">
    <citation type="journal article" date="2018" name="Plant J.">
        <title>The Sorghum bicolor reference genome: improved assembly, gene annotations, a transcriptome atlas, and signatures of genome organization.</title>
        <authorList>
            <person name="McCormick R.F."/>
            <person name="Truong S.K."/>
            <person name="Sreedasyam A."/>
            <person name="Jenkins J."/>
            <person name="Shu S."/>
            <person name="Sims D."/>
            <person name="Kennedy M."/>
            <person name="Amirebrahimi M."/>
            <person name="Weers B.D."/>
            <person name="McKinley B."/>
            <person name="Mattison A."/>
            <person name="Morishige D.T."/>
            <person name="Grimwood J."/>
            <person name="Schmutz J."/>
            <person name="Mullet J.E."/>
        </authorList>
    </citation>
    <scope>NUCLEOTIDE SEQUENCE [LARGE SCALE GENOMIC DNA]</scope>
    <source>
        <strain evidence="4">cv. BTx623</strain>
    </source>
</reference>
<evidence type="ECO:0000313" key="4">
    <source>
        <dbReference type="Proteomes" id="UP000000768"/>
    </source>
</evidence>
<gene>
    <name evidence="3" type="ORF">SORBI_3007G089400</name>
</gene>
<dbReference type="AlphaFoldDB" id="A0A1B6PGX0"/>
<dbReference type="Proteomes" id="UP000000768">
    <property type="component" value="Chromosome 7"/>
</dbReference>
<feature type="compositionally biased region" description="Pro residues" evidence="1">
    <location>
        <begin position="57"/>
        <end position="83"/>
    </location>
</feature>
<feature type="chain" id="PRO_5008588956" evidence="2">
    <location>
        <begin position="32"/>
        <end position="83"/>
    </location>
</feature>
<evidence type="ECO:0000313" key="3">
    <source>
        <dbReference type="EMBL" id="KXG24815.1"/>
    </source>
</evidence>
<keyword evidence="4" id="KW-1185">Reference proteome</keyword>
<protein>
    <submittedName>
        <fullName evidence="3">Uncharacterized protein</fullName>
    </submittedName>
</protein>
<feature type="region of interest" description="Disordered" evidence="1">
    <location>
        <begin position="55"/>
        <end position="83"/>
    </location>
</feature>
<sequence length="83" mass="8900">MTLISLRASRLGLVLMLCFASLLLLSSSTHGAHAGGRRMMSTGTIICGQWSCQVWPRPRPPTTIPPSYGPPRPPSYGGPPRTP</sequence>
<evidence type="ECO:0000256" key="2">
    <source>
        <dbReference type="SAM" id="SignalP"/>
    </source>
</evidence>
<dbReference type="OMA" id="TIICGQW"/>
<evidence type="ECO:0000256" key="1">
    <source>
        <dbReference type="SAM" id="MobiDB-lite"/>
    </source>
</evidence>
<name>A0A1B6PGX0_SORBI</name>
<organism evidence="3 4">
    <name type="scientific">Sorghum bicolor</name>
    <name type="common">Sorghum</name>
    <name type="synonym">Sorghum vulgare</name>
    <dbReference type="NCBI Taxonomy" id="4558"/>
    <lineage>
        <taxon>Eukaryota</taxon>
        <taxon>Viridiplantae</taxon>
        <taxon>Streptophyta</taxon>
        <taxon>Embryophyta</taxon>
        <taxon>Tracheophyta</taxon>
        <taxon>Spermatophyta</taxon>
        <taxon>Magnoliopsida</taxon>
        <taxon>Liliopsida</taxon>
        <taxon>Poales</taxon>
        <taxon>Poaceae</taxon>
        <taxon>PACMAD clade</taxon>
        <taxon>Panicoideae</taxon>
        <taxon>Andropogonodae</taxon>
        <taxon>Andropogoneae</taxon>
        <taxon>Sorghinae</taxon>
        <taxon>Sorghum</taxon>
    </lineage>
</organism>
<keyword evidence="2" id="KW-0732">Signal</keyword>
<proteinExistence type="predicted"/>
<dbReference type="Gramene" id="KXG24815">
    <property type="protein sequence ID" value="KXG24815"/>
    <property type="gene ID" value="SORBI_3007G089400"/>
</dbReference>
<dbReference type="InParanoid" id="A0A1B6PGX0"/>
<dbReference type="EMBL" id="CM000766">
    <property type="protein sequence ID" value="KXG24815.1"/>
    <property type="molecule type" value="Genomic_DNA"/>
</dbReference>
<reference evidence="3 4" key="1">
    <citation type="journal article" date="2009" name="Nature">
        <title>The Sorghum bicolor genome and the diversification of grasses.</title>
        <authorList>
            <person name="Paterson A.H."/>
            <person name="Bowers J.E."/>
            <person name="Bruggmann R."/>
            <person name="Dubchak I."/>
            <person name="Grimwood J."/>
            <person name="Gundlach H."/>
            <person name="Haberer G."/>
            <person name="Hellsten U."/>
            <person name="Mitros T."/>
            <person name="Poliakov A."/>
            <person name="Schmutz J."/>
            <person name="Spannagl M."/>
            <person name="Tang H."/>
            <person name="Wang X."/>
            <person name="Wicker T."/>
            <person name="Bharti A.K."/>
            <person name="Chapman J."/>
            <person name="Feltus F.A."/>
            <person name="Gowik U."/>
            <person name="Grigoriev I.V."/>
            <person name="Lyons E."/>
            <person name="Maher C.A."/>
            <person name="Martis M."/>
            <person name="Narechania A."/>
            <person name="Otillar R.P."/>
            <person name="Penning B.W."/>
            <person name="Salamov A.A."/>
            <person name="Wang Y."/>
            <person name="Zhang L."/>
            <person name="Carpita N.C."/>
            <person name="Freeling M."/>
            <person name="Gingle A.R."/>
            <person name="Hash C.T."/>
            <person name="Keller B."/>
            <person name="Klein P."/>
            <person name="Kresovich S."/>
            <person name="McCann M.C."/>
            <person name="Ming R."/>
            <person name="Peterson D.G."/>
            <person name="Mehboob-ur-Rahman"/>
            <person name="Ware D."/>
            <person name="Westhoff P."/>
            <person name="Mayer K.F."/>
            <person name="Messing J."/>
            <person name="Rokhsar D.S."/>
        </authorList>
    </citation>
    <scope>NUCLEOTIDE SEQUENCE [LARGE SCALE GENOMIC DNA]</scope>
    <source>
        <strain evidence="4">cv. BTx623</strain>
    </source>
</reference>